<keyword evidence="5" id="KW-0413">Isomerase</keyword>
<accession>A0A2S5B2E5</accession>
<dbReference type="Gene3D" id="1.10.12.10">
    <property type="entry name" value="Lyase 2-enoyl-coa Hydratase, Chain A, domain 2"/>
    <property type="match status" value="1"/>
</dbReference>
<protein>
    <recommendedName>
        <fullName evidence="9">Enoyl-CoA hydratase</fullName>
    </recommendedName>
</protein>
<evidence type="ECO:0000256" key="1">
    <source>
        <dbReference type="ARBA" id="ARBA00005005"/>
    </source>
</evidence>
<evidence type="ECO:0000313" key="7">
    <source>
        <dbReference type="EMBL" id="POY70947.1"/>
    </source>
</evidence>
<keyword evidence="4" id="KW-0443">Lipid metabolism</keyword>
<dbReference type="GO" id="GO:0006635">
    <property type="term" value="P:fatty acid beta-oxidation"/>
    <property type="evidence" value="ECO:0007669"/>
    <property type="project" value="UniProtKB-UniPathway"/>
</dbReference>
<evidence type="ECO:0000256" key="2">
    <source>
        <dbReference type="ARBA" id="ARBA00005254"/>
    </source>
</evidence>
<gene>
    <name evidence="7" type="ORF">BMF94_6035</name>
</gene>
<dbReference type="OrthoDB" id="14970at2759"/>
<dbReference type="SUPFAM" id="SSF52096">
    <property type="entry name" value="ClpP/crotonase"/>
    <property type="match status" value="1"/>
</dbReference>
<dbReference type="CDD" id="cd06558">
    <property type="entry name" value="crotonase-like"/>
    <property type="match status" value="1"/>
</dbReference>
<evidence type="ECO:0000256" key="3">
    <source>
        <dbReference type="ARBA" id="ARBA00022832"/>
    </source>
</evidence>
<dbReference type="PANTHER" id="PTHR43149">
    <property type="entry name" value="ENOYL-COA HYDRATASE"/>
    <property type="match status" value="1"/>
</dbReference>
<sequence length="281" mass="30275">MTYSSKLIQCSFPVEHVLLVSLARPPVNAFNDDVARELQLHLETASKDPDVRCVVLTSDVEKGFTAGLDLFAAGTLSHKAADPARTALHIRAHMDFLQRSVSSIQQCDKPVIAAVHGICFGAGLDLISACDVRLCAAQGTVFSIKEVDIGLAADIGSLQRLPRVCSNASLLTELALTARNFGADEAVQLGLVSRVVQGGPERVREEALKLASVIASKSPVATMSTKHLLNYSREHTVQEGLQYTQAWNMGMVQANDVQNAIEGFTKKKPPVFEPLSVKSKL</sequence>
<dbReference type="GO" id="GO:0005739">
    <property type="term" value="C:mitochondrion"/>
    <property type="evidence" value="ECO:0007669"/>
    <property type="project" value="TreeGrafter"/>
</dbReference>
<dbReference type="Pfam" id="PF00378">
    <property type="entry name" value="ECH_1"/>
    <property type="match status" value="1"/>
</dbReference>
<dbReference type="EMBL" id="PJQD01000095">
    <property type="protein sequence ID" value="POY70947.1"/>
    <property type="molecule type" value="Genomic_DNA"/>
</dbReference>
<evidence type="ECO:0000256" key="6">
    <source>
        <dbReference type="RuleBase" id="RU003707"/>
    </source>
</evidence>
<dbReference type="PROSITE" id="PS00166">
    <property type="entry name" value="ENOYL_COA_HYDRATASE"/>
    <property type="match status" value="1"/>
</dbReference>
<dbReference type="FunFam" id="1.10.12.10:FF:000004">
    <property type="entry name" value="Delta3,5-delta2,4-dienoyl-CoA isomerase"/>
    <property type="match status" value="1"/>
</dbReference>
<dbReference type="InterPro" id="IPR045002">
    <property type="entry name" value="Ech1-like"/>
</dbReference>
<dbReference type="AlphaFoldDB" id="A0A2S5B2E5"/>
<comment type="caution">
    <text evidence="7">The sequence shown here is derived from an EMBL/GenBank/DDBJ whole genome shotgun (WGS) entry which is preliminary data.</text>
</comment>
<keyword evidence="3" id="KW-0276">Fatty acid metabolism</keyword>
<evidence type="ECO:0008006" key="9">
    <source>
        <dbReference type="Google" id="ProtNLM"/>
    </source>
</evidence>
<comment type="similarity">
    <text evidence="2 6">Belongs to the enoyl-CoA hydratase/isomerase family.</text>
</comment>
<evidence type="ECO:0000256" key="5">
    <source>
        <dbReference type="ARBA" id="ARBA00023235"/>
    </source>
</evidence>
<keyword evidence="8" id="KW-1185">Reference proteome</keyword>
<evidence type="ECO:0000256" key="4">
    <source>
        <dbReference type="ARBA" id="ARBA00023098"/>
    </source>
</evidence>
<dbReference type="STRING" id="741276.A0A2S5B2E5"/>
<name>A0A2S5B2E5_9BASI</name>
<dbReference type="Gene3D" id="3.90.226.10">
    <property type="entry name" value="2-enoyl-CoA Hydratase, Chain A, domain 1"/>
    <property type="match status" value="1"/>
</dbReference>
<dbReference type="GO" id="GO:0051750">
    <property type="term" value="F:delta(3,5)-delta(2,4)-dienoyl-CoA isomerase activity"/>
    <property type="evidence" value="ECO:0007669"/>
    <property type="project" value="TreeGrafter"/>
</dbReference>
<organism evidence="7 8">
    <name type="scientific">Rhodotorula taiwanensis</name>
    <dbReference type="NCBI Taxonomy" id="741276"/>
    <lineage>
        <taxon>Eukaryota</taxon>
        <taxon>Fungi</taxon>
        <taxon>Dikarya</taxon>
        <taxon>Basidiomycota</taxon>
        <taxon>Pucciniomycotina</taxon>
        <taxon>Microbotryomycetes</taxon>
        <taxon>Sporidiobolales</taxon>
        <taxon>Sporidiobolaceae</taxon>
        <taxon>Rhodotorula</taxon>
    </lineage>
</organism>
<proteinExistence type="inferred from homology"/>
<dbReference type="InterPro" id="IPR029045">
    <property type="entry name" value="ClpP/crotonase-like_dom_sf"/>
</dbReference>
<dbReference type="InterPro" id="IPR014748">
    <property type="entry name" value="Enoyl-CoA_hydra_C"/>
</dbReference>
<dbReference type="Proteomes" id="UP000237144">
    <property type="component" value="Unassembled WGS sequence"/>
</dbReference>
<dbReference type="PANTHER" id="PTHR43149:SF1">
    <property type="entry name" value="DELTA(3,5)-DELTA(2,4)-DIENOYL-COA ISOMERASE, MITOCHONDRIAL"/>
    <property type="match status" value="1"/>
</dbReference>
<dbReference type="InterPro" id="IPR001753">
    <property type="entry name" value="Enoyl-CoA_hydra/iso"/>
</dbReference>
<evidence type="ECO:0000313" key="8">
    <source>
        <dbReference type="Proteomes" id="UP000237144"/>
    </source>
</evidence>
<dbReference type="UniPathway" id="UPA00659"/>
<dbReference type="InterPro" id="IPR018376">
    <property type="entry name" value="Enoyl-CoA_hyd/isom_CS"/>
</dbReference>
<comment type="pathway">
    <text evidence="1">Lipid metabolism; fatty acid beta-oxidation.</text>
</comment>
<reference evidence="7 8" key="1">
    <citation type="journal article" date="2018" name="Front. Microbiol.">
        <title>Prospects for Fungal Bioremediation of Acidic Radioactive Waste Sites: Characterization and Genome Sequence of Rhodotorula taiwanensis MD1149.</title>
        <authorList>
            <person name="Tkavc R."/>
            <person name="Matrosova V.Y."/>
            <person name="Grichenko O.E."/>
            <person name="Gostincar C."/>
            <person name="Volpe R.P."/>
            <person name="Klimenkova P."/>
            <person name="Gaidamakova E.K."/>
            <person name="Zhou C.E."/>
            <person name="Stewart B.J."/>
            <person name="Lyman M.G."/>
            <person name="Malfatti S.A."/>
            <person name="Rubinfeld B."/>
            <person name="Courtot M."/>
            <person name="Singh J."/>
            <person name="Dalgard C.L."/>
            <person name="Hamilton T."/>
            <person name="Frey K.G."/>
            <person name="Gunde-Cimerman N."/>
            <person name="Dugan L."/>
            <person name="Daly M.J."/>
        </authorList>
    </citation>
    <scope>NUCLEOTIDE SEQUENCE [LARGE SCALE GENOMIC DNA]</scope>
    <source>
        <strain evidence="7 8">MD1149</strain>
    </source>
</reference>